<dbReference type="EMBL" id="AB171604">
    <property type="protein sequence ID" value="BAE88667.1"/>
    <property type="molecule type" value="mRNA"/>
</dbReference>
<protein>
    <submittedName>
        <fullName evidence="1">Macaca fascicularis brain cDNA clone: QflA-17295, similar to human protein phosphatase 1, catalytic subunit, beta isoform(PPP1CB), transcript variant 2, mRNA, RefSeq: NM_206877.1</fullName>
    </submittedName>
</protein>
<dbReference type="AlphaFoldDB" id="I7G4A0"/>
<evidence type="ECO:0000313" key="1">
    <source>
        <dbReference type="EMBL" id="BAE88667.1"/>
    </source>
</evidence>
<proteinExistence type="evidence at transcript level"/>
<reference evidence="1" key="1">
    <citation type="journal article" date="2007" name="PLoS Biol.">
        <title>Rate of evolution in brain-expressed genes in humans and other primates.</title>
        <authorList>
            <person name="Wang H.-Y."/>
            <person name="Chien H.-C."/>
            <person name="Osada N."/>
            <person name="Hashimoto K."/>
            <person name="Sugano S."/>
            <person name="Gojobori T."/>
            <person name="Chou C.-K."/>
            <person name="Tsai S.-F."/>
            <person name="Wu C.-I."/>
            <person name="Shen C.-K.J."/>
        </authorList>
    </citation>
    <scope>NUCLEOTIDE SEQUENCE</scope>
</reference>
<accession>I7G4A0</accession>
<name>I7G4A0_MACFA</name>
<sequence length="19" mass="2248">MVRLNLLLLPNQIHLLFSL</sequence>
<organism evidence="1">
    <name type="scientific">Macaca fascicularis</name>
    <name type="common">Crab-eating macaque</name>
    <name type="synonym">Cynomolgus monkey</name>
    <dbReference type="NCBI Taxonomy" id="9541"/>
    <lineage>
        <taxon>Eukaryota</taxon>
        <taxon>Metazoa</taxon>
        <taxon>Chordata</taxon>
        <taxon>Craniata</taxon>
        <taxon>Vertebrata</taxon>
        <taxon>Euteleostomi</taxon>
        <taxon>Mammalia</taxon>
        <taxon>Eutheria</taxon>
        <taxon>Euarchontoglires</taxon>
        <taxon>Primates</taxon>
        <taxon>Haplorrhini</taxon>
        <taxon>Catarrhini</taxon>
        <taxon>Cercopithecidae</taxon>
        <taxon>Cercopithecinae</taxon>
        <taxon>Macaca</taxon>
    </lineage>
</organism>